<dbReference type="AlphaFoldDB" id="A0A830FC14"/>
<sequence>MLVEDDAELAEILEYDTVAVVGCSATPGKDAHDVPKYLQNHGYTVIPVNPFADEILGREAYDSLADVEEEVDIVDVFRPSEEVAGIVDEAIERGDVKVVWTQLGIEDEEAAAKAADAGLRVVMDHCIKVEHRRLMR</sequence>
<feature type="domain" description="CoA-binding" evidence="1">
    <location>
        <begin position="12"/>
        <end position="105"/>
    </location>
</feature>
<evidence type="ECO:0000313" key="2">
    <source>
        <dbReference type="EMBL" id="GGL60229.1"/>
    </source>
</evidence>
<name>A0A830FC14_9EURY</name>
<dbReference type="Gene3D" id="3.40.50.720">
    <property type="entry name" value="NAD(P)-binding Rossmann-like Domain"/>
    <property type="match status" value="1"/>
</dbReference>
<proteinExistence type="predicted"/>
<dbReference type="Proteomes" id="UP000607197">
    <property type="component" value="Unassembled WGS sequence"/>
</dbReference>
<dbReference type="EMBL" id="BMPG01000002">
    <property type="protein sequence ID" value="GGL60229.1"/>
    <property type="molecule type" value="Genomic_DNA"/>
</dbReference>
<gene>
    <name evidence="2" type="ORF">GCM10009039_18110</name>
</gene>
<reference evidence="2" key="2">
    <citation type="submission" date="2020-09" db="EMBL/GenBank/DDBJ databases">
        <authorList>
            <person name="Sun Q."/>
            <person name="Ohkuma M."/>
        </authorList>
    </citation>
    <scope>NUCLEOTIDE SEQUENCE</scope>
    <source>
        <strain evidence="2">JCM 19596</strain>
    </source>
</reference>
<dbReference type="RefSeq" id="WP_188978132.1">
    <property type="nucleotide sequence ID" value="NZ_BMPG01000002.1"/>
</dbReference>
<dbReference type="InterPro" id="IPR036291">
    <property type="entry name" value="NAD(P)-bd_dom_sf"/>
</dbReference>
<evidence type="ECO:0000259" key="1">
    <source>
        <dbReference type="SMART" id="SM00881"/>
    </source>
</evidence>
<dbReference type="InterPro" id="IPR003781">
    <property type="entry name" value="CoA-bd"/>
</dbReference>
<dbReference type="SUPFAM" id="SSF51735">
    <property type="entry name" value="NAD(P)-binding Rossmann-fold domains"/>
    <property type="match status" value="1"/>
</dbReference>
<keyword evidence="3" id="KW-1185">Reference proteome</keyword>
<evidence type="ECO:0000313" key="3">
    <source>
        <dbReference type="Proteomes" id="UP000607197"/>
    </source>
</evidence>
<dbReference type="PANTHER" id="PTHR33303">
    <property type="entry name" value="CYTOPLASMIC PROTEIN-RELATED"/>
    <property type="match status" value="1"/>
</dbReference>
<protein>
    <submittedName>
        <fullName evidence="2">CoA-binding protein</fullName>
    </submittedName>
</protein>
<dbReference type="Pfam" id="PF13380">
    <property type="entry name" value="CoA_binding_2"/>
    <property type="match status" value="1"/>
</dbReference>
<reference evidence="2" key="1">
    <citation type="journal article" date="2014" name="Int. J. Syst. Evol. Microbiol.">
        <title>Complete genome sequence of Corynebacterium casei LMG S-19264T (=DSM 44701T), isolated from a smear-ripened cheese.</title>
        <authorList>
            <consortium name="US DOE Joint Genome Institute (JGI-PGF)"/>
            <person name="Walter F."/>
            <person name="Albersmeier A."/>
            <person name="Kalinowski J."/>
            <person name="Ruckert C."/>
        </authorList>
    </citation>
    <scope>NUCLEOTIDE SEQUENCE</scope>
    <source>
        <strain evidence="2">JCM 19596</strain>
    </source>
</reference>
<dbReference type="SMART" id="SM00881">
    <property type="entry name" value="CoA_binding"/>
    <property type="match status" value="1"/>
</dbReference>
<comment type="caution">
    <text evidence="2">The sequence shown here is derived from an EMBL/GenBank/DDBJ whole genome shotgun (WGS) entry which is preliminary data.</text>
</comment>
<accession>A0A830FC14</accession>
<dbReference type="PANTHER" id="PTHR33303:SF2">
    <property type="entry name" value="COA-BINDING DOMAIN-CONTAINING PROTEIN"/>
    <property type="match status" value="1"/>
</dbReference>
<dbReference type="OrthoDB" id="42776at2157"/>
<organism evidence="2 3">
    <name type="scientific">Halocalculus aciditolerans</name>
    <dbReference type="NCBI Taxonomy" id="1383812"/>
    <lineage>
        <taxon>Archaea</taxon>
        <taxon>Methanobacteriati</taxon>
        <taxon>Methanobacteriota</taxon>
        <taxon>Stenosarchaea group</taxon>
        <taxon>Halobacteria</taxon>
        <taxon>Halobacteriales</taxon>
        <taxon>Halobacteriaceae</taxon>
        <taxon>Halocalculus</taxon>
    </lineage>
</organism>